<feature type="compositionally biased region" description="Polar residues" evidence="1">
    <location>
        <begin position="25"/>
        <end position="51"/>
    </location>
</feature>
<reference evidence="2 3" key="1">
    <citation type="submission" date="2024-01" db="EMBL/GenBank/DDBJ databases">
        <title>Comparative genomics of Cryptococcus and Kwoniella reveals pathogenesis evolution and contrasting modes of karyotype evolution via chromosome fusion or intercentromeric recombination.</title>
        <authorList>
            <person name="Coelho M.A."/>
            <person name="David-Palma M."/>
            <person name="Shea T."/>
            <person name="Bowers K."/>
            <person name="McGinley-Smith S."/>
            <person name="Mohammad A.W."/>
            <person name="Gnirke A."/>
            <person name="Yurkov A.M."/>
            <person name="Nowrousian M."/>
            <person name="Sun S."/>
            <person name="Cuomo C.A."/>
            <person name="Heitman J."/>
        </authorList>
    </citation>
    <scope>NUCLEOTIDE SEQUENCE [LARGE SCALE GENOMIC DNA]</scope>
    <source>
        <strain evidence="2 3">PYCC6329</strain>
    </source>
</reference>
<name>A0AAX4KAG6_9TREE</name>
<proteinExistence type="predicted"/>
<evidence type="ECO:0000313" key="3">
    <source>
        <dbReference type="Proteomes" id="UP001358614"/>
    </source>
</evidence>
<dbReference type="Proteomes" id="UP001358614">
    <property type="component" value="Chromosome 1"/>
</dbReference>
<dbReference type="EMBL" id="CP144089">
    <property type="protein sequence ID" value="WWD02793.1"/>
    <property type="molecule type" value="Genomic_DNA"/>
</dbReference>
<dbReference type="KEGG" id="ker:91099639"/>
<accession>A0AAX4KAG6</accession>
<evidence type="ECO:0000256" key="1">
    <source>
        <dbReference type="SAM" id="MobiDB-lite"/>
    </source>
</evidence>
<dbReference type="RefSeq" id="XP_066080760.1">
    <property type="nucleotide sequence ID" value="XM_066224663.1"/>
</dbReference>
<organism evidence="2 3">
    <name type="scientific">Kwoniella europaea PYCC6329</name>
    <dbReference type="NCBI Taxonomy" id="1423913"/>
    <lineage>
        <taxon>Eukaryota</taxon>
        <taxon>Fungi</taxon>
        <taxon>Dikarya</taxon>
        <taxon>Basidiomycota</taxon>
        <taxon>Agaricomycotina</taxon>
        <taxon>Tremellomycetes</taxon>
        <taxon>Tremellales</taxon>
        <taxon>Cryptococcaceae</taxon>
        <taxon>Kwoniella</taxon>
    </lineage>
</organism>
<feature type="region of interest" description="Disordered" evidence="1">
    <location>
        <begin position="321"/>
        <end position="349"/>
    </location>
</feature>
<gene>
    <name evidence="2" type="ORF">V865_000835</name>
</gene>
<feature type="region of interest" description="Disordered" evidence="1">
    <location>
        <begin position="1"/>
        <end position="20"/>
    </location>
</feature>
<feature type="compositionally biased region" description="Low complexity" evidence="1">
    <location>
        <begin position="453"/>
        <end position="479"/>
    </location>
</feature>
<feature type="region of interest" description="Disordered" evidence="1">
    <location>
        <begin position="448"/>
        <end position="480"/>
    </location>
</feature>
<evidence type="ECO:0000313" key="2">
    <source>
        <dbReference type="EMBL" id="WWD02793.1"/>
    </source>
</evidence>
<dbReference type="GeneID" id="91099639"/>
<keyword evidence="3" id="KW-1185">Reference proteome</keyword>
<feature type="region of interest" description="Disordered" evidence="1">
    <location>
        <begin position="25"/>
        <end position="77"/>
    </location>
</feature>
<feature type="compositionally biased region" description="Basic and acidic residues" evidence="1">
    <location>
        <begin position="336"/>
        <end position="349"/>
    </location>
</feature>
<sequence>MSVASLRPTHAAGWQPAPCTVSTSPLTNTSFGPNPTSGYNQSYVRPHNVTSGHPDDDCITNTNRNNRVAGDGYSEQYGPGASISTKINVFNIEKYLRNLTKSNPDAWKDPNIRDQVSQAISIDLNSKEPILETPSFKIDLPSVESKIYHDTRSEVEHMIKSCIREYQKSQDTKCIMRADQFSRKEISSKKSLVESWLKGEKVFDKPVKTQLNLMNMDKFLNRHQNLSSDKSYREEIQGFLLGQEASVELSYEDSERLSDGSHYENKVVSGISKDQGKEGVREWQRERMRRIDKLTRDWYKSSGMTDEQWQNEMESMEKDLRAKGKLGGSSSGTTDRTTDRGDGEGDRTKTSLSILNLDTFLENYSELAKDARIQQVVKRTLKGEQIPISFGSESIATKLNEATRQSSEVLSKFKESEDTDGMKNWQKERMGKIGKMLAKWEEKSGKSIKEWSESGSGSQSGDSAQSSGGDSSSSSVQASIDKSDLIETELTRYNLPELLSCYTDPNRSGNSPEVQSFLYKCLPPNHPKVKKMYEAISQTDETQKLNLPSKLSKTLNSVQDKTIKELSSINEDENSIKTWRHFQNLRSKAALHNWKYSHKSDDRTPLGKSTTSVPGIHRRPISDATRTAESFDESRIDQIDRFVSDHSTSADQVDDKQW</sequence>
<protein>
    <submittedName>
        <fullName evidence="2">Uncharacterized protein</fullName>
    </submittedName>
</protein>
<feature type="region of interest" description="Disordered" evidence="1">
    <location>
        <begin position="597"/>
        <end position="631"/>
    </location>
</feature>
<dbReference type="AlphaFoldDB" id="A0AAX4KAG6"/>